<dbReference type="InterPro" id="IPR011990">
    <property type="entry name" value="TPR-like_helical_dom_sf"/>
</dbReference>
<dbReference type="PRINTS" id="PR00364">
    <property type="entry name" value="DISEASERSIST"/>
</dbReference>
<reference evidence="2 3" key="1">
    <citation type="submission" date="2023-10" db="EMBL/GenBank/DDBJ databases">
        <title>Characterization of rhizosphere-enriched actinobacteria from wheat plants lab-grown on chernevaya soil.</title>
        <authorList>
            <person name="Tikhonova E.N."/>
            <person name="Konopkin A."/>
            <person name="Kravchenko I.K."/>
        </authorList>
    </citation>
    <scope>NUCLEOTIDE SEQUENCE [LARGE SCALE GENOMIC DNA]</scope>
    <source>
        <strain evidence="2 3">RR29</strain>
    </source>
</reference>
<gene>
    <name evidence="2" type="ORF">R5A26_20545</name>
</gene>
<proteinExistence type="predicted"/>
<dbReference type="RefSeq" id="WP_317772536.1">
    <property type="nucleotide sequence ID" value="NZ_JAWMAJ010000064.1"/>
</dbReference>
<evidence type="ECO:0000313" key="2">
    <source>
        <dbReference type="EMBL" id="MDV7218340.1"/>
    </source>
</evidence>
<sequence length="837" mass="89014">MDAELTAFVTTAVTALSGLMVSESWEQAKLRIARLLRRRGTDQDPQGELQAASDELTRARADGDERAAERVGERLRDRLLDTLRDDPDTARELARLITELAPDTPVTYVSSVSGGVYHGPALQGAHITGNVTFEVPAPPPPGVRVRPNQVPALTYEFVNRHSDLDRLRDVFTAGRAGSGTVDLGVVAGVSGVGKSATAHRFAELVQELYPDGQLYVDFAALRDQSGSAPAAVSDVSEALATCLVSLGVGNDAMPQTVEARRNLFRSCTTDLRILLVLDDVTEPAHVRALIPKGPGSGVLVTTHAKLGELAVRDGAKLIGLKPLDAHGGLALLDDFCPPGTVAADRAGAERLVDLCGGLPVALRIVAARLVTEDGLTVAELVEELSDETDRLAGLSLPAEELSVSAALGPSYRLLPPDAARLYRLLGWLPTGLFDAGVAAVAADIDVREAKRLLGVLASASLVERRADKRYAMHDLIRLHARERATEEEPATEETALVGRVATHYLVLAALADRAIKKNRLRIADLTALLAEVTDPFAAVGGPSPLAWLDTERAAILGVLRAASRHGRSSLVWPLAEAFTALFLNRRYLDAWRESLELGVAAAVAVARSATTAGEITEATAAEARLRSLLSRPLLDLGRREEARIALESAVTAAETAGDVQLIASVLEFQGRYLDKYDPASAVAVYERSLALNEQAGQTRGAAIAAFFLGCALDAHGDHVEALTALHRAHDALLADAEPDVRMAARALAAIGAVHDRLGDTAAADRELREAVAILRERDALHYAADPLVRLADIARRTGAGTDVVRGLLTEALAIYDGEGNPAADELRRRIAELEADD</sequence>
<dbReference type="PANTHER" id="PTHR47691">
    <property type="entry name" value="REGULATOR-RELATED"/>
    <property type="match status" value="1"/>
</dbReference>
<dbReference type="PANTHER" id="PTHR47691:SF3">
    <property type="entry name" value="HTH-TYPE TRANSCRIPTIONAL REGULATOR RV0890C-RELATED"/>
    <property type="match status" value="1"/>
</dbReference>
<dbReference type="SUPFAM" id="SSF52540">
    <property type="entry name" value="P-loop containing nucleoside triphosphate hydrolases"/>
    <property type="match status" value="1"/>
</dbReference>
<comment type="caution">
    <text evidence="2">The sequence shown here is derived from an EMBL/GenBank/DDBJ whole genome shotgun (WGS) entry which is preliminary data.</text>
</comment>
<protein>
    <submittedName>
        <fullName evidence="2">NB-ARC domain-containing protein</fullName>
    </submittedName>
</protein>
<name>A0ABU4FE44_9ACTN</name>
<dbReference type="SUPFAM" id="SSF48452">
    <property type="entry name" value="TPR-like"/>
    <property type="match status" value="1"/>
</dbReference>
<evidence type="ECO:0000313" key="3">
    <source>
        <dbReference type="Proteomes" id="UP001187346"/>
    </source>
</evidence>
<evidence type="ECO:0000256" key="1">
    <source>
        <dbReference type="SAM" id="MobiDB-lite"/>
    </source>
</evidence>
<feature type="compositionally biased region" description="Basic and acidic residues" evidence="1">
    <location>
        <begin position="55"/>
        <end position="68"/>
    </location>
</feature>
<dbReference type="InterPro" id="IPR027417">
    <property type="entry name" value="P-loop_NTPase"/>
</dbReference>
<dbReference type="Proteomes" id="UP001187346">
    <property type="component" value="Unassembled WGS sequence"/>
</dbReference>
<accession>A0ABU4FE44</accession>
<dbReference type="EMBL" id="JAWMAJ010000064">
    <property type="protein sequence ID" value="MDV7218340.1"/>
    <property type="molecule type" value="Genomic_DNA"/>
</dbReference>
<dbReference type="Gene3D" id="1.25.40.10">
    <property type="entry name" value="Tetratricopeptide repeat domain"/>
    <property type="match status" value="1"/>
</dbReference>
<keyword evidence="3" id="KW-1185">Reference proteome</keyword>
<feature type="region of interest" description="Disordered" evidence="1">
    <location>
        <begin position="39"/>
        <end position="68"/>
    </location>
</feature>
<organism evidence="2 3">
    <name type="scientific">Streptomyces prunicolor</name>
    <dbReference type="NCBI Taxonomy" id="67348"/>
    <lineage>
        <taxon>Bacteria</taxon>
        <taxon>Bacillati</taxon>
        <taxon>Actinomycetota</taxon>
        <taxon>Actinomycetes</taxon>
        <taxon>Kitasatosporales</taxon>
        <taxon>Streptomycetaceae</taxon>
        <taxon>Streptomyces</taxon>
    </lineage>
</organism>
<dbReference type="Gene3D" id="3.40.50.300">
    <property type="entry name" value="P-loop containing nucleotide triphosphate hydrolases"/>
    <property type="match status" value="1"/>
</dbReference>